<keyword evidence="5 7" id="KW-0057">Aromatic amino acid biosynthesis</keyword>
<keyword evidence="3 7" id="KW-0028">Amino-acid biosynthesis</keyword>
<evidence type="ECO:0000313" key="10">
    <source>
        <dbReference type="EMBL" id="PIQ69087.1"/>
    </source>
</evidence>
<dbReference type="GO" id="GO:0009073">
    <property type="term" value="P:aromatic amino acid family biosynthetic process"/>
    <property type="evidence" value="ECO:0007669"/>
    <property type="project" value="UniProtKB-KW"/>
</dbReference>
<comment type="similarity">
    <text evidence="2 7">Belongs to the EPSP synthase family.</text>
</comment>
<dbReference type="EC" id="2.5.1.19" evidence="7"/>
<feature type="binding site" evidence="7">
    <location>
        <position position="122"/>
    </location>
    <ligand>
        <name>phosphoenolpyruvate</name>
        <dbReference type="ChEBI" id="CHEBI:58702"/>
    </ligand>
</feature>
<feature type="binding site" evidence="7">
    <location>
        <position position="387"/>
    </location>
    <ligand>
        <name>3-phosphoshikimate</name>
        <dbReference type="ChEBI" id="CHEBI:145989"/>
    </ligand>
</feature>
<feature type="binding site" evidence="7">
    <location>
        <position position="485"/>
    </location>
    <ligand>
        <name>phosphoenolpyruvate</name>
        <dbReference type="ChEBI" id="CHEBI:58702"/>
    </ligand>
</feature>
<dbReference type="InterPro" id="IPR013792">
    <property type="entry name" value="RNA3'P_cycl/enolpyr_Trfase_a/b"/>
</dbReference>
<reference evidence="10 11" key="1">
    <citation type="submission" date="2017-09" db="EMBL/GenBank/DDBJ databases">
        <title>Depth-based differentiation of microbial function through sediment-hosted aquifers and enrichment of novel symbionts in the deep terrestrial subsurface.</title>
        <authorList>
            <person name="Probst A.J."/>
            <person name="Ladd B."/>
            <person name="Jarett J.K."/>
            <person name="Geller-Mcgrath D.E."/>
            <person name="Sieber C.M."/>
            <person name="Emerson J.B."/>
            <person name="Anantharaman K."/>
            <person name="Thomas B.C."/>
            <person name="Malmstrom R."/>
            <person name="Stieglmeier M."/>
            <person name="Klingl A."/>
            <person name="Woyke T."/>
            <person name="Ryan C.M."/>
            <person name="Banfield J.F."/>
        </authorList>
    </citation>
    <scope>NUCLEOTIDE SEQUENCE [LARGE SCALE GENOMIC DNA]</scope>
    <source>
        <strain evidence="10">CG11_big_fil_rev_8_21_14_0_20_46_11</strain>
    </source>
</reference>
<feature type="binding site" evidence="7">
    <location>
        <position position="22"/>
    </location>
    <ligand>
        <name>3-phosphoshikimate</name>
        <dbReference type="ChEBI" id="CHEBI:145989"/>
    </ligand>
</feature>
<accession>A0A2H0KCX6</accession>
<feature type="binding site" evidence="7">
    <location>
        <position position="26"/>
    </location>
    <ligand>
        <name>3-phosphoshikimate</name>
        <dbReference type="ChEBI" id="CHEBI:145989"/>
    </ligand>
</feature>
<evidence type="ECO:0000256" key="5">
    <source>
        <dbReference type="ARBA" id="ARBA00023141"/>
    </source>
</evidence>
<dbReference type="PROSITE" id="PS00885">
    <property type="entry name" value="EPSP_SYNTHASE_2"/>
    <property type="match status" value="1"/>
</dbReference>
<evidence type="ECO:0000259" key="9">
    <source>
        <dbReference type="Pfam" id="PF00275"/>
    </source>
</evidence>
<evidence type="ECO:0000313" key="11">
    <source>
        <dbReference type="Proteomes" id="UP000229342"/>
    </source>
</evidence>
<name>A0A2H0KCX6_9BACT</name>
<comment type="subunit">
    <text evidence="7">Monomer.</text>
</comment>
<feature type="binding site" evidence="7">
    <location>
        <position position="21"/>
    </location>
    <ligand>
        <name>3-phosphoshikimate</name>
        <dbReference type="ChEBI" id="CHEBI:145989"/>
    </ligand>
</feature>
<comment type="caution">
    <text evidence="7">Lacks conserved residue(s) required for the propagation of feature annotation.</text>
</comment>
<feature type="region of interest" description="Disordered" evidence="8">
    <location>
        <begin position="1"/>
        <end position="20"/>
    </location>
</feature>
<dbReference type="InterPro" id="IPR036968">
    <property type="entry name" value="Enolpyruvate_Tfrase_sf"/>
</dbReference>
<feature type="binding site" evidence="7">
    <location>
        <position position="186"/>
    </location>
    <ligand>
        <name>phosphoenolpyruvate</name>
        <dbReference type="ChEBI" id="CHEBI:58702"/>
    </ligand>
</feature>
<dbReference type="GO" id="GO:0003866">
    <property type="term" value="F:3-phosphoshikimate 1-carboxyvinyltransferase activity"/>
    <property type="evidence" value="ECO:0007669"/>
    <property type="project" value="UniProtKB-UniRule"/>
</dbReference>
<feature type="binding site" evidence="7">
    <location>
        <position position="185"/>
    </location>
    <ligand>
        <name>3-phosphoshikimate</name>
        <dbReference type="ChEBI" id="CHEBI:145989"/>
    </ligand>
</feature>
<feature type="binding site" evidence="7">
    <location>
        <position position="410"/>
    </location>
    <ligand>
        <name>3-phosphoshikimate</name>
        <dbReference type="ChEBI" id="CHEBI:145989"/>
    </ligand>
</feature>
<dbReference type="HAMAP" id="MF_00210">
    <property type="entry name" value="EPSP_synth"/>
    <property type="match status" value="1"/>
</dbReference>
<comment type="function">
    <text evidence="7">Catalyzes the transfer of the enolpyruvyl moiety of phosphoenolpyruvate (PEP) to the 5-hydroxyl of shikimate-3-phosphate (S3P) to produce enolpyruvyl shikimate-3-phosphate and inorganic phosphate.</text>
</comment>
<feature type="domain" description="Enolpyruvate transferase" evidence="9">
    <location>
        <begin position="6"/>
        <end position="246"/>
    </location>
</feature>
<gene>
    <name evidence="7" type="primary">aroA</name>
    <name evidence="10" type="ORF">COV91_00565</name>
</gene>
<feature type="binding site" evidence="7">
    <location>
        <position position="21"/>
    </location>
    <ligand>
        <name>phosphoenolpyruvate</name>
        <dbReference type="ChEBI" id="CHEBI:58702"/>
    </ligand>
</feature>
<evidence type="ECO:0000256" key="6">
    <source>
        <dbReference type="ARBA" id="ARBA00044633"/>
    </source>
</evidence>
<dbReference type="CDD" id="cd01556">
    <property type="entry name" value="EPSP_synthase"/>
    <property type="match status" value="1"/>
</dbReference>
<feature type="binding site" evidence="7">
    <location>
        <position position="459"/>
    </location>
    <ligand>
        <name>phosphoenolpyruvate</name>
        <dbReference type="ChEBI" id="CHEBI:58702"/>
    </ligand>
</feature>
<protein>
    <recommendedName>
        <fullName evidence="7">3-phosphoshikimate 1-carboxyvinyltransferase</fullName>
        <ecNumber evidence="7">2.5.1.19</ecNumber>
    </recommendedName>
    <alternativeName>
        <fullName evidence="7">5-enolpyruvylshikimate-3-phosphate synthase</fullName>
        <shortName evidence="7">EPSP synthase</shortName>
        <shortName evidence="7">EPSPS</shortName>
    </alternativeName>
</protein>
<sequence>MKLVIRSTKEISGEATPPSSKSEMIRGLILATLAKGTSALKNPLHSQDTVDAIRACRGLGANIMVRTDRVIVESRGVPLQSETTVNTGNSGVTTHFLLPVLGLRGEKARPVTLDCGDQMKARPVESLVSALQRLGMKLHVQPQRGKKNISARPAHGKGQAIRPSFPLQISSELFGGKAGVSGVSSQYLSALLMSLPCAKNDSVITVDNLEERPYVEMTEAWLNEQGIVYEHKKEDLRFQIKDLSKTTTTSAPPRLTDAVHFSHSEDRTLKVLRSSKSSLLTPSKEVEKKSQATRDVYTIKGGQAYKPFIKMIPGDFSSASYLITAGVLFSGTVVLHGLDMQCPQGDKELVTILQKMGADIRIEGDTLTITGGKELTGMTIDANAIPDIVPTLAVIGTQATGTTEIVNVANARLKETDRLRSMTEGLSEMGGDITEHTDGLTVRKSVLHGASVKGYNDHRTVMALSLAGMLADGETLIDTAEAINKTFPNYVEMMRSLGAKMRQK</sequence>
<dbReference type="InterPro" id="IPR006264">
    <property type="entry name" value="EPSP_synthase"/>
</dbReference>
<keyword evidence="4 7" id="KW-0808">Transferase</keyword>
<dbReference type="InterPro" id="IPR023193">
    <property type="entry name" value="EPSP_synthase_CS"/>
</dbReference>
<comment type="caution">
    <text evidence="10">The sequence shown here is derived from an EMBL/GenBank/DDBJ whole genome shotgun (WGS) entry which is preliminary data.</text>
</comment>
<dbReference type="UniPathway" id="UPA00053">
    <property type="reaction ID" value="UER00089"/>
</dbReference>
<keyword evidence="7" id="KW-0963">Cytoplasm</keyword>
<feature type="binding site" evidence="7">
    <location>
        <position position="186"/>
    </location>
    <ligand>
        <name>3-phosphoshikimate</name>
        <dbReference type="ChEBI" id="CHEBI:145989"/>
    </ligand>
</feature>
<dbReference type="Pfam" id="PF00275">
    <property type="entry name" value="EPSP_synthase"/>
    <property type="match status" value="2"/>
</dbReference>
<evidence type="ECO:0000256" key="7">
    <source>
        <dbReference type="HAMAP-Rule" id="MF_00210"/>
    </source>
</evidence>
<dbReference type="AlphaFoldDB" id="A0A2H0KCX6"/>
<dbReference type="GO" id="GO:0009423">
    <property type="term" value="P:chorismate biosynthetic process"/>
    <property type="evidence" value="ECO:0007669"/>
    <property type="project" value="UniProtKB-UniRule"/>
</dbReference>
<dbReference type="Proteomes" id="UP000229342">
    <property type="component" value="Unassembled WGS sequence"/>
</dbReference>
<feature type="active site" description="Proton acceptor" evidence="7">
    <location>
        <position position="387"/>
    </location>
</feature>
<proteinExistence type="inferred from homology"/>
<organism evidence="10 11">
    <name type="scientific">Candidatus Taylorbacteria bacterium CG11_big_fil_rev_8_21_14_0_20_46_11</name>
    <dbReference type="NCBI Taxonomy" id="1975025"/>
    <lineage>
        <taxon>Bacteria</taxon>
        <taxon>Candidatus Tayloriibacteriota</taxon>
    </lineage>
</organism>
<feature type="binding site" evidence="7">
    <location>
        <position position="184"/>
    </location>
    <ligand>
        <name>3-phosphoshikimate</name>
        <dbReference type="ChEBI" id="CHEBI:145989"/>
    </ligand>
</feature>
<evidence type="ECO:0000256" key="1">
    <source>
        <dbReference type="ARBA" id="ARBA00004811"/>
    </source>
</evidence>
<feature type="binding site" evidence="7">
    <location>
        <position position="418"/>
    </location>
    <ligand>
        <name>phosphoenolpyruvate</name>
        <dbReference type="ChEBI" id="CHEBI:58702"/>
    </ligand>
</feature>
<dbReference type="PANTHER" id="PTHR21090">
    <property type="entry name" value="AROM/DEHYDROQUINATE SYNTHASE"/>
    <property type="match status" value="1"/>
</dbReference>
<evidence type="ECO:0000256" key="2">
    <source>
        <dbReference type="ARBA" id="ARBA00009948"/>
    </source>
</evidence>
<feature type="binding site" evidence="7">
    <location>
        <position position="414"/>
    </location>
    <ligand>
        <name>3-phosphoshikimate</name>
        <dbReference type="ChEBI" id="CHEBI:145989"/>
    </ligand>
</feature>
<dbReference type="PANTHER" id="PTHR21090:SF5">
    <property type="entry name" value="PENTAFUNCTIONAL AROM POLYPEPTIDE"/>
    <property type="match status" value="1"/>
</dbReference>
<dbReference type="SUPFAM" id="SSF55205">
    <property type="entry name" value="EPT/RTPC-like"/>
    <property type="match status" value="2"/>
</dbReference>
<dbReference type="EMBL" id="PCVG01000012">
    <property type="protein sequence ID" value="PIQ69087.1"/>
    <property type="molecule type" value="Genomic_DNA"/>
</dbReference>
<evidence type="ECO:0000256" key="8">
    <source>
        <dbReference type="SAM" id="MobiDB-lite"/>
    </source>
</evidence>
<dbReference type="Gene3D" id="3.65.10.10">
    <property type="entry name" value="Enolpyruvate transferase domain"/>
    <property type="match status" value="2"/>
</dbReference>
<comment type="subcellular location">
    <subcellularLocation>
        <location evidence="7">Cytoplasm</location>
    </subcellularLocation>
</comment>
<dbReference type="InterPro" id="IPR001986">
    <property type="entry name" value="Enolpyruvate_Tfrase_dom"/>
</dbReference>
<evidence type="ECO:0000256" key="4">
    <source>
        <dbReference type="ARBA" id="ARBA00022679"/>
    </source>
</evidence>
<feature type="domain" description="Enolpyruvate transferase" evidence="9">
    <location>
        <begin position="292"/>
        <end position="493"/>
    </location>
</feature>
<dbReference type="GO" id="GO:0008652">
    <property type="term" value="P:amino acid biosynthetic process"/>
    <property type="evidence" value="ECO:0007669"/>
    <property type="project" value="UniProtKB-KW"/>
</dbReference>
<evidence type="ECO:0000256" key="3">
    <source>
        <dbReference type="ARBA" id="ARBA00022605"/>
    </source>
</evidence>
<dbReference type="GO" id="GO:0005737">
    <property type="term" value="C:cytoplasm"/>
    <property type="evidence" value="ECO:0007669"/>
    <property type="project" value="UniProtKB-SubCell"/>
</dbReference>
<comment type="catalytic activity">
    <reaction evidence="6">
        <text>3-phosphoshikimate + phosphoenolpyruvate = 5-O-(1-carboxyvinyl)-3-phosphoshikimate + phosphate</text>
        <dbReference type="Rhea" id="RHEA:21256"/>
        <dbReference type="ChEBI" id="CHEBI:43474"/>
        <dbReference type="ChEBI" id="CHEBI:57701"/>
        <dbReference type="ChEBI" id="CHEBI:58702"/>
        <dbReference type="ChEBI" id="CHEBI:145989"/>
        <dbReference type="EC" id="2.5.1.19"/>
    </reaction>
    <physiologicalReaction direction="left-to-right" evidence="6">
        <dbReference type="Rhea" id="RHEA:21257"/>
    </physiologicalReaction>
</comment>
<comment type="pathway">
    <text evidence="1 7">Metabolic intermediate biosynthesis; chorismate biosynthesis; chorismate from D-erythrose 4-phosphate and phosphoenolpyruvate: step 6/7.</text>
</comment>
<feature type="binding site" evidence="7">
    <location>
        <position position="91"/>
    </location>
    <ligand>
        <name>phosphoenolpyruvate</name>
        <dbReference type="ChEBI" id="CHEBI:58702"/>
    </ligand>
</feature>